<dbReference type="PANTHER" id="PTHR43818:SF11">
    <property type="entry name" value="BCDNA.GH03377"/>
    <property type="match status" value="1"/>
</dbReference>
<feature type="domain" description="GFO/IDH/MocA-like oxidoreductase" evidence="4">
    <location>
        <begin position="130"/>
        <end position="264"/>
    </location>
</feature>
<evidence type="ECO:0000259" key="3">
    <source>
        <dbReference type="Pfam" id="PF01408"/>
    </source>
</evidence>
<dbReference type="PANTHER" id="PTHR43818">
    <property type="entry name" value="BCDNA.GH03377"/>
    <property type="match status" value="1"/>
</dbReference>
<dbReference type="RefSeq" id="WP_020508906.1">
    <property type="nucleotide sequence ID" value="NZ_JBIAZU010000001.1"/>
</dbReference>
<comment type="caution">
    <text evidence="5">The sequence shown here is derived from an EMBL/GenBank/DDBJ whole genome shotgun (WGS) entry which is preliminary data.</text>
</comment>
<evidence type="ECO:0000313" key="5">
    <source>
        <dbReference type="EMBL" id="MFF5288556.1"/>
    </source>
</evidence>
<dbReference type="Pfam" id="PF22725">
    <property type="entry name" value="GFO_IDH_MocA_C3"/>
    <property type="match status" value="1"/>
</dbReference>
<dbReference type="Gene3D" id="3.40.50.720">
    <property type="entry name" value="NAD(P)-binding Rossmann-like Domain"/>
    <property type="match status" value="1"/>
</dbReference>
<dbReference type="InterPro" id="IPR055170">
    <property type="entry name" value="GFO_IDH_MocA-like_dom"/>
</dbReference>
<dbReference type="InterPro" id="IPR036291">
    <property type="entry name" value="NAD(P)-bd_dom_sf"/>
</dbReference>
<feature type="region of interest" description="Disordered" evidence="2">
    <location>
        <begin position="200"/>
        <end position="221"/>
    </location>
</feature>
<protein>
    <submittedName>
        <fullName evidence="5">Gfo/Idh/MocA family protein</fullName>
    </submittedName>
</protein>
<dbReference type="SUPFAM" id="SSF55347">
    <property type="entry name" value="Glyceraldehyde-3-phosphate dehydrogenase-like, C-terminal domain"/>
    <property type="match status" value="1"/>
</dbReference>
<evidence type="ECO:0000259" key="4">
    <source>
        <dbReference type="Pfam" id="PF22725"/>
    </source>
</evidence>
<organism evidence="5 6">
    <name type="scientific">Paractinoplanes globisporus</name>
    <dbReference type="NCBI Taxonomy" id="113565"/>
    <lineage>
        <taxon>Bacteria</taxon>
        <taxon>Bacillati</taxon>
        <taxon>Actinomycetota</taxon>
        <taxon>Actinomycetes</taxon>
        <taxon>Micromonosporales</taxon>
        <taxon>Micromonosporaceae</taxon>
        <taxon>Paractinoplanes</taxon>
    </lineage>
</organism>
<keyword evidence="6" id="KW-1185">Reference proteome</keyword>
<name>A0ABW6W8M7_9ACTN</name>
<dbReference type="SUPFAM" id="SSF51735">
    <property type="entry name" value="NAD(P)-binding Rossmann-fold domains"/>
    <property type="match status" value="1"/>
</dbReference>
<dbReference type="Gene3D" id="3.30.360.10">
    <property type="entry name" value="Dihydrodipicolinate Reductase, domain 2"/>
    <property type="match status" value="1"/>
</dbReference>
<evidence type="ECO:0000313" key="6">
    <source>
        <dbReference type="Proteomes" id="UP001602245"/>
    </source>
</evidence>
<dbReference type="Pfam" id="PF01408">
    <property type="entry name" value="GFO_IDH_MocA"/>
    <property type="match status" value="1"/>
</dbReference>
<feature type="domain" description="Gfo/Idh/MocA-like oxidoreductase N-terminal" evidence="3">
    <location>
        <begin position="6"/>
        <end position="118"/>
    </location>
</feature>
<dbReference type="Proteomes" id="UP001602245">
    <property type="component" value="Unassembled WGS sequence"/>
</dbReference>
<accession>A0ABW6W8M7</accession>
<evidence type="ECO:0000256" key="2">
    <source>
        <dbReference type="SAM" id="MobiDB-lite"/>
    </source>
</evidence>
<dbReference type="EMBL" id="JBIAZU010000001">
    <property type="protein sequence ID" value="MFF5288556.1"/>
    <property type="molecule type" value="Genomic_DNA"/>
</dbReference>
<sequence>MGDPHRVGIVGLGHISGAYLGTLANHPGVTITAVADLDPSRSAAVAAALPTARALPVEDLLAGEVQTVLNLTVPAAHASVALGAIGHSLHVYGEKPLAASLEEASVIVSAASAAGLTVGCAPDTVLGTGIQTARAFVDGGGIGRPVAASAVMVTPGHERWHPNPDFYYLPGGGPLLDMGPYYLSALVHLLGPIRSVTGASSRPRDQRVIGTGPRAGSPVPVEVDTHVTGILEHDGGALSTITTSFDAVRTTAAPIEVHGETGTLAVPDPNRFDGDVRLFELGASEWRVLPPSAGYAEAARGIGLLDQIAYGQTTDGQTIGGRTASGAPRASGDLALHILDAMTALLRSSAEGRRIDLTTTVERPPLVPLTPRSEWSGG</sequence>
<keyword evidence="1" id="KW-0560">Oxidoreductase</keyword>
<dbReference type="InterPro" id="IPR000683">
    <property type="entry name" value="Gfo/Idh/MocA-like_OxRdtase_N"/>
</dbReference>
<proteinExistence type="predicted"/>
<evidence type="ECO:0000256" key="1">
    <source>
        <dbReference type="ARBA" id="ARBA00023002"/>
    </source>
</evidence>
<gene>
    <name evidence="5" type="ORF">ACFY35_03905</name>
</gene>
<dbReference type="InterPro" id="IPR050463">
    <property type="entry name" value="Gfo/Idh/MocA_oxidrdct_glycsds"/>
</dbReference>
<reference evidence="5 6" key="1">
    <citation type="submission" date="2024-10" db="EMBL/GenBank/DDBJ databases">
        <title>The Natural Products Discovery Center: Release of the First 8490 Sequenced Strains for Exploring Actinobacteria Biosynthetic Diversity.</title>
        <authorList>
            <person name="Kalkreuter E."/>
            <person name="Kautsar S.A."/>
            <person name="Yang D."/>
            <person name="Bader C.D."/>
            <person name="Teijaro C.N."/>
            <person name="Fluegel L."/>
            <person name="Davis C.M."/>
            <person name="Simpson J.R."/>
            <person name="Lauterbach L."/>
            <person name="Steele A.D."/>
            <person name="Gui C."/>
            <person name="Meng S."/>
            <person name="Li G."/>
            <person name="Viehrig K."/>
            <person name="Ye F."/>
            <person name="Su P."/>
            <person name="Kiefer A.F."/>
            <person name="Nichols A."/>
            <person name="Cepeda A.J."/>
            <person name="Yan W."/>
            <person name="Fan B."/>
            <person name="Jiang Y."/>
            <person name="Adhikari A."/>
            <person name="Zheng C.-J."/>
            <person name="Schuster L."/>
            <person name="Cowan T.M."/>
            <person name="Smanski M.J."/>
            <person name="Chevrette M.G."/>
            <person name="De Carvalho L.P.S."/>
            <person name="Shen B."/>
        </authorList>
    </citation>
    <scope>NUCLEOTIDE SEQUENCE [LARGE SCALE GENOMIC DNA]</scope>
    <source>
        <strain evidence="5 6">NPDC000087</strain>
    </source>
</reference>